<protein>
    <submittedName>
        <fullName evidence="2">Uncharacterized protein</fullName>
    </submittedName>
</protein>
<dbReference type="Proteomes" id="UP000326903">
    <property type="component" value="Unassembled WGS sequence"/>
</dbReference>
<evidence type="ECO:0000313" key="2">
    <source>
        <dbReference type="EMBL" id="KAA9038589.1"/>
    </source>
</evidence>
<keyword evidence="3" id="KW-1185">Reference proteome</keyword>
<organism evidence="2 3">
    <name type="scientific">Ginsengibacter hankyongi</name>
    <dbReference type="NCBI Taxonomy" id="2607284"/>
    <lineage>
        <taxon>Bacteria</taxon>
        <taxon>Pseudomonadati</taxon>
        <taxon>Bacteroidota</taxon>
        <taxon>Chitinophagia</taxon>
        <taxon>Chitinophagales</taxon>
        <taxon>Chitinophagaceae</taxon>
        <taxon>Ginsengibacter</taxon>
    </lineage>
</organism>
<reference evidence="2 3" key="1">
    <citation type="submission" date="2019-09" db="EMBL/GenBank/DDBJ databases">
        <title>Draft genome sequence of Ginsengibacter sp. BR5-29.</title>
        <authorList>
            <person name="Im W.-T."/>
        </authorList>
    </citation>
    <scope>NUCLEOTIDE SEQUENCE [LARGE SCALE GENOMIC DNA]</scope>
    <source>
        <strain evidence="2 3">BR5-29</strain>
    </source>
</reference>
<dbReference type="RefSeq" id="WP_150415310.1">
    <property type="nucleotide sequence ID" value="NZ_VYQF01000003.1"/>
</dbReference>
<keyword evidence="1" id="KW-0472">Membrane</keyword>
<gene>
    <name evidence="2" type="ORF">FW778_13610</name>
</gene>
<name>A0A5J5IFP6_9BACT</name>
<accession>A0A5J5IFP6</accession>
<dbReference type="AlphaFoldDB" id="A0A5J5IFP6"/>
<keyword evidence="1" id="KW-1133">Transmembrane helix</keyword>
<dbReference type="EMBL" id="VYQF01000003">
    <property type="protein sequence ID" value="KAA9038589.1"/>
    <property type="molecule type" value="Genomic_DNA"/>
</dbReference>
<proteinExistence type="predicted"/>
<comment type="caution">
    <text evidence="2">The sequence shown here is derived from an EMBL/GenBank/DDBJ whole genome shotgun (WGS) entry which is preliminary data.</text>
</comment>
<feature type="transmembrane region" description="Helical" evidence="1">
    <location>
        <begin position="79"/>
        <end position="101"/>
    </location>
</feature>
<evidence type="ECO:0000256" key="1">
    <source>
        <dbReference type="SAM" id="Phobius"/>
    </source>
</evidence>
<sequence length="115" mass="13017">MYKFLDKSHILKQAGSILLLFVFCLGITPKKTLHDWLANHKDTTSSAPVSKTQQLSKGGFNCNCENLVAESHFVTFSNFVVVNFPSIFSFVSFRIPFLIFLPSFQNNLRGPPLEF</sequence>
<evidence type="ECO:0000313" key="3">
    <source>
        <dbReference type="Proteomes" id="UP000326903"/>
    </source>
</evidence>
<keyword evidence="1" id="KW-0812">Transmembrane</keyword>